<protein>
    <submittedName>
        <fullName evidence="2">Uncharacterized protein</fullName>
    </submittedName>
</protein>
<keyword evidence="3" id="KW-1185">Reference proteome</keyword>
<evidence type="ECO:0000313" key="2">
    <source>
        <dbReference type="EMBL" id="KAG7305514.1"/>
    </source>
</evidence>
<dbReference type="EMBL" id="JAHIBW010000013">
    <property type="protein sequence ID" value="KAG7305514.1"/>
    <property type="molecule type" value="Genomic_DNA"/>
</dbReference>
<keyword evidence="1" id="KW-0472">Membrane</keyword>
<gene>
    <name evidence="2" type="ORF">JYU34_009589</name>
</gene>
<feature type="transmembrane region" description="Helical" evidence="1">
    <location>
        <begin position="23"/>
        <end position="45"/>
    </location>
</feature>
<proteinExistence type="predicted"/>
<evidence type="ECO:0000256" key="1">
    <source>
        <dbReference type="SAM" id="Phobius"/>
    </source>
</evidence>
<evidence type="ECO:0000313" key="3">
    <source>
        <dbReference type="Proteomes" id="UP000823941"/>
    </source>
</evidence>
<name>A0ABQ7QK30_PLUXY</name>
<accession>A0ABQ7QK30</accession>
<organism evidence="2 3">
    <name type="scientific">Plutella xylostella</name>
    <name type="common">Diamondback moth</name>
    <name type="synonym">Plutella maculipennis</name>
    <dbReference type="NCBI Taxonomy" id="51655"/>
    <lineage>
        <taxon>Eukaryota</taxon>
        <taxon>Metazoa</taxon>
        <taxon>Ecdysozoa</taxon>
        <taxon>Arthropoda</taxon>
        <taxon>Hexapoda</taxon>
        <taxon>Insecta</taxon>
        <taxon>Pterygota</taxon>
        <taxon>Neoptera</taxon>
        <taxon>Endopterygota</taxon>
        <taxon>Lepidoptera</taxon>
        <taxon>Glossata</taxon>
        <taxon>Ditrysia</taxon>
        <taxon>Yponomeutoidea</taxon>
        <taxon>Plutellidae</taxon>
        <taxon>Plutella</taxon>
    </lineage>
</organism>
<keyword evidence="1" id="KW-1133">Transmembrane helix</keyword>
<keyword evidence="1" id="KW-0812">Transmembrane</keyword>
<reference evidence="2 3" key="1">
    <citation type="submission" date="2021-06" db="EMBL/GenBank/DDBJ databases">
        <title>A haploid diamondback moth (Plutella xylostella L.) genome assembly resolves 31 chromosomes and identifies a diamide resistance mutation.</title>
        <authorList>
            <person name="Ward C.M."/>
            <person name="Perry K.D."/>
            <person name="Baker G."/>
            <person name="Powis K."/>
            <person name="Heckel D.G."/>
            <person name="Baxter S.W."/>
        </authorList>
    </citation>
    <scope>NUCLEOTIDE SEQUENCE [LARGE SCALE GENOMIC DNA]</scope>
    <source>
        <strain evidence="2 3">LV</strain>
        <tissue evidence="2">Single pupa</tissue>
    </source>
</reference>
<comment type="caution">
    <text evidence="2">The sequence shown here is derived from an EMBL/GenBank/DDBJ whole genome shotgun (WGS) entry which is preliminary data.</text>
</comment>
<sequence>MEVVFIPVSVFVVSRHVRYDFLYSHYSLIFIYFLFTALNTPYFLYRIDTRQRCLDAPHLHHARGCSLVNAPVQELHEVAHHEEYSKKNHCIKES</sequence>
<dbReference type="Proteomes" id="UP000823941">
    <property type="component" value="Chromosome 13"/>
</dbReference>